<dbReference type="InterPro" id="IPR050171">
    <property type="entry name" value="MFS_Transporters"/>
</dbReference>
<protein>
    <submittedName>
        <fullName evidence="9">MFS transporter</fullName>
    </submittedName>
</protein>
<feature type="transmembrane region" description="Helical" evidence="7">
    <location>
        <begin position="359"/>
        <end position="377"/>
    </location>
</feature>
<dbReference type="Pfam" id="PF07690">
    <property type="entry name" value="MFS_1"/>
    <property type="match status" value="1"/>
</dbReference>
<feature type="transmembrane region" description="Helical" evidence="7">
    <location>
        <begin position="333"/>
        <end position="353"/>
    </location>
</feature>
<dbReference type="InterPro" id="IPR020846">
    <property type="entry name" value="MFS_dom"/>
</dbReference>
<evidence type="ECO:0000256" key="6">
    <source>
        <dbReference type="ARBA" id="ARBA00023136"/>
    </source>
</evidence>
<keyword evidence="3" id="KW-1003">Cell membrane</keyword>
<accession>A0A6I4VYW4</accession>
<dbReference type="PANTHER" id="PTHR23517:SF13">
    <property type="entry name" value="MAJOR FACILITATOR SUPERFAMILY MFS_1"/>
    <property type="match status" value="1"/>
</dbReference>
<comment type="caution">
    <text evidence="9">The sequence shown here is derived from an EMBL/GenBank/DDBJ whole genome shotgun (WGS) entry which is preliminary data.</text>
</comment>
<feature type="transmembrane region" description="Helical" evidence="7">
    <location>
        <begin position="230"/>
        <end position="255"/>
    </location>
</feature>
<dbReference type="OrthoDB" id="3177957at2"/>
<dbReference type="SUPFAM" id="SSF103473">
    <property type="entry name" value="MFS general substrate transporter"/>
    <property type="match status" value="1"/>
</dbReference>
<feature type="transmembrane region" description="Helical" evidence="7">
    <location>
        <begin position="69"/>
        <end position="87"/>
    </location>
</feature>
<dbReference type="GO" id="GO:0022857">
    <property type="term" value="F:transmembrane transporter activity"/>
    <property type="evidence" value="ECO:0007669"/>
    <property type="project" value="InterPro"/>
</dbReference>
<dbReference type="InterPro" id="IPR036259">
    <property type="entry name" value="MFS_trans_sf"/>
</dbReference>
<feature type="transmembrane region" description="Helical" evidence="7">
    <location>
        <begin position="200"/>
        <end position="224"/>
    </location>
</feature>
<dbReference type="RefSeq" id="WP_161101365.1">
    <property type="nucleotide sequence ID" value="NZ_JBHLYI010000002.1"/>
</dbReference>
<evidence type="ECO:0000256" key="4">
    <source>
        <dbReference type="ARBA" id="ARBA00022692"/>
    </source>
</evidence>
<organism evidence="9 10">
    <name type="scientific">Actinomadura rayongensis</name>
    <dbReference type="NCBI Taxonomy" id="1429076"/>
    <lineage>
        <taxon>Bacteria</taxon>
        <taxon>Bacillati</taxon>
        <taxon>Actinomycetota</taxon>
        <taxon>Actinomycetes</taxon>
        <taxon>Streptosporangiales</taxon>
        <taxon>Thermomonosporaceae</taxon>
        <taxon>Actinomadura</taxon>
    </lineage>
</organism>
<dbReference type="EMBL" id="WUTW01000001">
    <property type="protein sequence ID" value="MXQ63167.1"/>
    <property type="molecule type" value="Genomic_DNA"/>
</dbReference>
<feature type="transmembrane region" description="Helical" evidence="7">
    <location>
        <begin position="128"/>
        <end position="150"/>
    </location>
</feature>
<comment type="subcellular location">
    <subcellularLocation>
        <location evidence="1">Cell membrane</location>
        <topology evidence="1">Multi-pass membrane protein</topology>
    </subcellularLocation>
</comment>
<dbReference type="AlphaFoldDB" id="A0A6I4VYW4"/>
<evidence type="ECO:0000256" key="3">
    <source>
        <dbReference type="ARBA" id="ARBA00022475"/>
    </source>
</evidence>
<feature type="transmembrane region" description="Helical" evidence="7">
    <location>
        <begin position="291"/>
        <end position="312"/>
    </location>
</feature>
<keyword evidence="6 7" id="KW-0472">Membrane</keyword>
<evidence type="ECO:0000256" key="5">
    <source>
        <dbReference type="ARBA" id="ARBA00022989"/>
    </source>
</evidence>
<evidence type="ECO:0000313" key="10">
    <source>
        <dbReference type="Proteomes" id="UP000431901"/>
    </source>
</evidence>
<dbReference type="GO" id="GO:0005886">
    <property type="term" value="C:plasma membrane"/>
    <property type="evidence" value="ECO:0007669"/>
    <property type="project" value="UniProtKB-SubCell"/>
</dbReference>
<feature type="transmembrane region" description="Helical" evidence="7">
    <location>
        <begin position="99"/>
        <end position="116"/>
    </location>
</feature>
<keyword evidence="4 7" id="KW-0812">Transmembrane</keyword>
<evidence type="ECO:0000259" key="8">
    <source>
        <dbReference type="PROSITE" id="PS50850"/>
    </source>
</evidence>
<keyword evidence="5 7" id="KW-1133">Transmembrane helix</keyword>
<keyword evidence="10" id="KW-1185">Reference proteome</keyword>
<evidence type="ECO:0000256" key="1">
    <source>
        <dbReference type="ARBA" id="ARBA00004651"/>
    </source>
</evidence>
<dbReference type="Gene3D" id="1.20.1250.20">
    <property type="entry name" value="MFS general substrate transporter like domains"/>
    <property type="match status" value="1"/>
</dbReference>
<dbReference type="PANTHER" id="PTHR23517">
    <property type="entry name" value="RESISTANCE PROTEIN MDTM, PUTATIVE-RELATED-RELATED"/>
    <property type="match status" value="1"/>
</dbReference>
<feature type="domain" description="Major facilitator superfamily (MFS) profile" evidence="8">
    <location>
        <begin position="1"/>
        <end position="385"/>
    </location>
</feature>
<name>A0A6I4VYW4_9ACTN</name>
<proteinExistence type="predicted"/>
<gene>
    <name evidence="9" type="ORF">GQ466_03880</name>
</gene>
<sequence length="394" mass="39280">MRVRVVLVIAAFTIVMAGPNLPTPLFPYYRTALGLSAFGLTALVGVYLVALVAVLLSAVWFARRFSPRALVAGGLVLAAAGDAFLAVPPSVAALAAGRVLHGVAVGVATGAVAVLLREHGTLRNGSLPALCALLGSAAGTAFTAVLAQYLPWPRTLAYVAHAVLALACAAALSAVRALGEPRRADAGRSAGGAVVRPGELARFWSACAAGVAAWVTAGLVVALVPSYAVLLLHATNLVVVASPVVVFLVAACFGSVAAGRRPPRTEFTVAPALMAAGLALTALSGPWRSTAVLVVGALLTGAGQGLAFRGGFAVALTLSAPARHGVAASRYNAGAYLGAAVTALGMGLLVGRIGLDDAFRWAAVLFAAGAVLLAVVARRLFPGPAGGTAPEPAG</sequence>
<dbReference type="PROSITE" id="PS50850">
    <property type="entry name" value="MFS"/>
    <property type="match status" value="1"/>
</dbReference>
<dbReference type="InterPro" id="IPR011701">
    <property type="entry name" value="MFS"/>
</dbReference>
<evidence type="ECO:0000256" key="2">
    <source>
        <dbReference type="ARBA" id="ARBA00022448"/>
    </source>
</evidence>
<evidence type="ECO:0000256" key="7">
    <source>
        <dbReference type="SAM" id="Phobius"/>
    </source>
</evidence>
<keyword evidence="2" id="KW-0813">Transport</keyword>
<dbReference type="Proteomes" id="UP000431901">
    <property type="component" value="Unassembled WGS sequence"/>
</dbReference>
<feature type="transmembrane region" description="Helical" evidence="7">
    <location>
        <begin position="156"/>
        <end position="179"/>
    </location>
</feature>
<evidence type="ECO:0000313" key="9">
    <source>
        <dbReference type="EMBL" id="MXQ63167.1"/>
    </source>
</evidence>
<reference evidence="9 10" key="1">
    <citation type="submission" date="2019-12" db="EMBL/GenBank/DDBJ databases">
        <title>Nocardia macrotermitis sp. nov. and Nocardia aurantia sp. nov., isolated from the gut of the fungus growing-termite Macrotermes natalensis.</title>
        <authorList>
            <person name="Christine B."/>
            <person name="Rene B."/>
        </authorList>
    </citation>
    <scope>NUCLEOTIDE SEQUENCE [LARGE SCALE GENOMIC DNA]</scope>
    <source>
        <strain evidence="9 10">DSM 102126</strain>
    </source>
</reference>
<feature type="transmembrane region" description="Helical" evidence="7">
    <location>
        <begin position="33"/>
        <end position="62"/>
    </location>
</feature>